<evidence type="ECO:0000313" key="2">
    <source>
        <dbReference type="EMBL" id="MFD4212121.1"/>
    </source>
</evidence>
<dbReference type="PROSITE" id="PS51257">
    <property type="entry name" value="PROKAR_LIPOPROTEIN"/>
    <property type="match status" value="1"/>
</dbReference>
<sequence>MKRIIAAAALALAGCALAAPAHADTAPVDGPVNATDEWDFATPVGPAQEIAKVPVLSPYLGVQKNNAANGNVLDHARIPSA</sequence>
<feature type="chain" id="PRO_5046637496" evidence="1">
    <location>
        <begin position="24"/>
        <end position="81"/>
    </location>
</feature>
<dbReference type="EMBL" id="JBHXOF010000002">
    <property type="protein sequence ID" value="MFD4212121.1"/>
    <property type="molecule type" value="Genomic_DNA"/>
</dbReference>
<evidence type="ECO:0000313" key="3">
    <source>
        <dbReference type="Proteomes" id="UP001598251"/>
    </source>
</evidence>
<keyword evidence="3" id="KW-1185">Reference proteome</keyword>
<comment type="caution">
    <text evidence="2">The sequence shown here is derived from an EMBL/GenBank/DDBJ whole genome shotgun (WGS) entry which is preliminary data.</text>
</comment>
<evidence type="ECO:0000256" key="1">
    <source>
        <dbReference type="SAM" id="SignalP"/>
    </source>
</evidence>
<proteinExistence type="predicted"/>
<feature type="signal peptide" evidence="1">
    <location>
        <begin position="1"/>
        <end position="23"/>
    </location>
</feature>
<name>A0ABW6EDN8_9ACTN</name>
<protein>
    <submittedName>
        <fullName evidence="2">Uncharacterized protein</fullName>
    </submittedName>
</protein>
<dbReference type="RefSeq" id="WP_382828098.1">
    <property type="nucleotide sequence ID" value="NZ_JBHXLY010000021.1"/>
</dbReference>
<gene>
    <name evidence="2" type="ORF">ACFWSS_04320</name>
</gene>
<reference evidence="2 3" key="1">
    <citation type="submission" date="2024-09" db="EMBL/GenBank/DDBJ databases">
        <title>The Natural Products Discovery Center: Release of the First 8490 Sequenced Strains for Exploring Actinobacteria Biosynthetic Diversity.</title>
        <authorList>
            <person name="Kalkreuter E."/>
            <person name="Kautsar S.A."/>
            <person name="Yang D."/>
            <person name="Bader C.D."/>
            <person name="Teijaro C.N."/>
            <person name="Fluegel L."/>
            <person name="Davis C.M."/>
            <person name="Simpson J.R."/>
            <person name="Lauterbach L."/>
            <person name="Steele A.D."/>
            <person name="Gui C."/>
            <person name="Meng S."/>
            <person name="Li G."/>
            <person name="Viehrig K."/>
            <person name="Ye F."/>
            <person name="Su P."/>
            <person name="Kiefer A.F."/>
            <person name="Nichols A."/>
            <person name="Cepeda A.J."/>
            <person name="Yan W."/>
            <person name="Fan B."/>
            <person name="Jiang Y."/>
            <person name="Adhikari A."/>
            <person name="Zheng C.-J."/>
            <person name="Schuster L."/>
            <person name="Cowan T.M."/>
            <person name="Smanski M.J."/>
            <person name="Chevrette M.G."/>
            <person name="De Carvalho L.P.S."/>
            <person name="Shen B."/>
        </authorList>
    </citation>
    <scope>NUCLEOTIDE SEQUENCE [LARGE SCALE GENOMIC DNA]</scope>
    <source>
        <strain evidence="2 3">NPDC058546</strain>
    </source>
</reference>
<keyword evidence="1" id="KW-0732">Signal</keyword>
<dbReference type="Proteomes" id="UP001598251">
    <property type="component" value="Unassembled WGS sequence"/>
</dbReference>
<organism evidence="2 3">
    <name type="scientific">Streptomyces sindenensis</name>
    <dbReference type="NCBI Taxonomy" id="67363"/>
    <lineage>
        <taxon>Bacteria</taxon>
        <taxon>Bacillati</taxon>
        <taxon>Actinomycetota</taxon>
        <taxon>Actinomycetes</taxon>
        <taxon>Kitasatosporales</taxon>
        <taxon>Streptomycetaceae</taxon>
        <taxon>Streptomyces</taxon>
    </lineage>
</organism>
<accession>A0ABW6EDN8</accession>